<proteinExistence type="predicted"/>
<reference evidence="1" key="1">
    <citation type="journal article" date="2019" name="Sci. Rep.">
        <title>Draft genome of Tanacetum cinerariifolium, the natural source of mosquito coil.</title>
        <authorList>
            <person name="Yamashiro T."/>
            <person name="Shiraishi A."/>
            <person name="Satake H."/>
            <person name="Nakayama K."/>
        </authorList>
    </citation>
    <scope>NUCLEOTIDE SEQUENCE</scope>
</reference>
<protein>
    <submittedName>
        <fullName evidence="1">Uncharacterized protein</fullName>
    </submittedName>
</protein>
<evidence type="ECO:0000313" key="1">
    <source>
        <dbReference type="EMBL" id="GFC93883.1"/>
    </source>
</evidence>
<sequence length="95" mass="9991">VLWTFVGSTGVVALKGCFPLAVADSREADSTVVVGVGVGGVVEEAESPFFFLALALDEVSKVNVDSVIESPKHLSLRQSETINSRAFACKALVDH</sequence>
<dbReference type="EMBL" id="BKCJ011145857">
    <property type="protein sequence ID" value="GFC93883.1"/>
    <property type="molecule type" value="Genomic_DNA"/>
</dbReference>
<name>A0A699S9I6_TANCI</name>
<gene>
    <name evidence="1" type="ORF">Tci_865853</name>
</gene>
<organism evidence="1">
    <name type="scientific">Tanacetum cinerariifolium</name>
    <name type="common">Dalmatian daisy</name>
    <name type="synonym">Chrysanthemum cinerariifolium</name>
    <dbReference type="NCBI Taxonomy" id="118510"/>
    <lineage>
        <taxon>Eukaryota</taxon>
        <taxon>Viridiplantae</taxon>
        <taxon>Streptophyta</taxon>
        <taxon>Embryophyta</taxon>
        <taxon>Tracheophyta</taxon>
        <taxon>Spermatophyta</taxon>
        <taxon>Magnoliopsida</taxon>
        <taxon>eudicotyledons</taxon>
        <taxon>Gunneridae</taxon>
        <taxon>Pentapetalae</taxon>
        <taxon>asterids</taxon>
        <taxon>campanulids</taxon>
        <taxon>Asterales</taxon>
        <taxon>Asteraceae</taxon>
        <taxon>Asteroideae</taxon>
        <taxon>Anthemideae</taxon>
        <taxon>Anthemidinae</taxon>
        <taxon>Tanacetum</taxon>
    </lineage>
</organism>
<dbReference type="AlphaFoldDB" id="A0A699S9I6"/>
<comment type="caution">
    <text evidence="1">The sequence shown here is derived from an EMBL/GenBank/DDBJ whole genome shotgun (WGS) entry which is preliminary data.</text>
</comment>
<accession>A0A699S9I6</accession>
<feature type="non-terminal residue" evidence="1">
    <location>
        <position position="1"/>
    </location>
</feature>